<evidence type="ECO:0008006" key="5">
    <source>
        <dbReference type="Google" id="ProtNLM"/>
    </source>
</evidence>
<feature type="region of interest" description="Disordered" evidence="1">
    <location>
        <begin position="194"/>
        <end position="248"/>
    </location>
</feature>
<evidence type="ECO:0000256" key="2">
    <source>
        <dbReference type="SAM" id="Phobius"/>
    </source>
</evidence>
<dbReference type="InterPro" id="IPR021684">
    <property type="entry name" value="WBP1-like"/>
</dbReference>
<dbReference type="PANTHER" id="PTHR16209">
    <property type="entry name" value="VESICULAR, OVEREXPRESSED IN CANCER, PROSURVIVAL PROTEIN 1"/>
    <property type="match status" value="1"/>
</dbReference>
<evidence type="ECO:0000256" key="1">
    <source>
        <dbReference type="SAM" id="MobiDB-lite"/>
    </source>
</evidence>
<dbReference type="Pfam" id="PF11669">
    <property type="entry name" value="WBP-1"/>
    <property type="match status" value="1"/>
</dbReference>
<keyword evidence="2" id="KW-0472">Membrane</keyword>
<keyword evidence="2" id="KW-1133">Transmembrane helix</keyword>
<feature type="compositionally biased region" description="Polar residues" evidence="1">
    <location>
        <begin position="200"/>
        <end position="214"/>
    </location>
</feature>
<name>A0AAR2KR65_PYGNA</name>
<dbReference type="Ensembl" id="ENSPNAT00000082813.1">
    <property type="protein sequence ID" value="ENSPNAP00000064621.1"/>
    <property type="gene ID" value="ENSPNAG00000037506.1"/>
</dbReference>
<feature type="transmembrane region" description="Helical" evidence="2">
    <location>
        <begin position="82"/>
        <end position="100"/>
    </location>
</feature>
<dbReference type="RefSeq" id="XP_017537577.1">
    <property type="nucleotide sequence ID" value="XM_017682088.2"/>
</dbReference>
<organism evidence="3 4">
    <name type="scientific">Pygocentrus nattereri</name>
    <name type="common">Red-bellied piranha</name>
    <dbReference type="NCBI Taxonomy" id="42514"/>
    <lineage>
        <taxon>Eukaryota</taxon>
        <taxon>Metazoa</taxon>
        <taxon>Chordata</taxon>
        <taxon>Craniata</taxon>
        <taxon>Vertebrata</taxon>
        <taxon>Euteleostomi</taxon>
        <taxon>Actinopterygii</taxon>
        <taxon>Neopterygii</taxon>
        <taxon>Teleostei</taxon>
        <taxon>Ostariophysi</taxon>
        <taxon>Characiformes</taxon>
        <taxon>Characoidei</taxon>
        <taxon>Pygocentrus</taxon>
    </lineage>
</organism>
<sequence>MGEFAMGNNGRDRASVQNWTSAFRWNSMEVTVAPDDAGMGTVNKDLLSFSLTSCPGISSPACVCEAGLCCGETGCYVYYELWWFWLLWTVLIVFCCCCVFRHRRMKLRLQQQRQREIELMVYQRACRYTPPHLQLSYLALSKLPSYEEAAADYRGLPPSYSAAFGLHGGILPSSYSLGTFSSCSSESSSLFSSSAPTDEMLTSSATTPSDSGDTSGLGLALPTLVEENTHEQSDSMSPPLPHPQGVEYDLNAEGGVEESPRVTPSVLKHTVFSSSVCVLEIERRADEEDPKENSFRLRTLTGDSGIEVCRCRVIQEDDDDDNEEAEASAVGGGAGLVHDSVDCSCRNLSDQSELPGVDCNLHGSASKNQRIEDSVVTMESS</sequence>
<evidence type="ECO:0000313" key="3">
    <source>
        <dbReference type="Ensembl" id="ENSPNAP00000064621.1"/>
    </source>
</evidence>
<reference evidence="3" key="2">
    <citation type="submission" date="2025-08" db="UniProtKB">
        <authorList>
            <consortium name="Ensembl"/>
        </authorList>
    </citation>
    <scope>IDENTIFICATION</scope>
</reference>
<evidence type="ECO:0000313" key="4">
    <source>
        <dbReference type="Proteomes" id="UP001501920"/>
    </source>
</evidence>
<dbReference type="PANTHER" id="PTHR16209:SF5">
    <property type="entry name" value="WW DOMAIN-BINDING PROTEIN 1"/>
    <property type="match status" value="1"/>
</dbReference>
<dbReference type="GeneTree" id="ENSGT00950000183109"/>
<dbReference type="GeneID" id="108410816"/>
<reference evidence="3" key="3">
    <citation type="submission" date="2025-09" db="UniProtKB">
        <authorList>
            <consortium name="Ensembl"/>
        </authorList>
    </citation>
    <scope>IDENTIFICATION</scope>
</reference>
<keyword evidence="2" id="KW-0812">Transmembrane</keyword>
<keyword evidence="4" id="KW-1185">Reference proteome</keyword>
<dbReference type="AlphaFoldDB" id="A0AAR2KR65"/>
<accession>A0AAR2KR65</accession>
<proteinExistence type="predicted"/>
<protein>
    <recommendedName>
        <fullName evidence="5">WW domain-binding protein 1</fullName>
    </recommendedName>
</protein>
<reference evidence="3 4" key="1">
    <citation type="submission" date="2020-10" db="EMBL/GenBank/DDBJ databases">
        <title>Pygocentrus nattereri (red-bellied piranha) genome, fPygNat1, primary haplotype.</title>
        <authorList>
            <person name="Myers G."/>
            <person name="Meyer A."/>
            <person name="Karagic N."/>
            <person name="Pippel M."/>
            <person name="Winkler S."/>
            <person name="Tracey A."/>
            <person name="Wood J."/>
            <person name="Formenti G."/>
            <person name="Howe K."/>
            <person name="Fedrigo O."/>
            <person name="Jarvis E.D."/>
        </authorList>
    </citation>
    <scope>NUCLEOTIDE SEQUENCE [LARGE SCALE GENOMIC DNA]</scope>
</reference>
<dbReference type="InterPro" id="IPR051994">
    <property type="entry name" value="WW_domain-binding"/>
</dbReference>
<dbReference type="Proteomes" id="UP001501920">
    <property type="component" value="Chromosome 5"/>
</dbReference>